<evidence type="ECO:0000313" key="2">
    <source>
        <dbReference type="Proteomes" id="UP001305002"/>
    </source>
</evidence>
<protein>
    <submittedName>
        <fullName evidence="1">Uncharacterized protein</fullName>
    </submittedName>
</protein>
<organism evidence="1 2">
    <name type="scientific">Streptomyces coeruleorubidus</name>
    <dbReference type="NCBI Taxonomy" id="116188"/>
    <lineage>
        <taxon>Bacteria</taxon>
        <taxon>Bacillati</taxon>
        <taxon>Actinomycetota</taxon>
        <taxon>Actinomycetes</taxon>
        <taxon>Kitasatosporales</taxon>
        <taxon>Streptomycetaceae</taxon>
        <taxon>Streptomyces</taxon>
    </lineage>
</organism>
<keyword evidence="2" id="KW-1185">Reference proteome</keyword>
<gene>
    <name evidence="1" type="ORF">R5U08_16235</name>
</gene>
<dbReference type="Proteomes" id="UP001305002">
    <property type="component" value="Chromosome"/>
</dbReference>
<proteinExistence type="predicted"/>
<dbReference type="EMBL" id="CP137524">
    <property type="protein sequence ID" value="WOT35584.1"/>
    <property type="molecule type" value="Genomic_DNA"/>
</dbReference>
<reference evidence="1 2" key="2">
    <citation type="journal article" date="2024" name="Microb. Biotechnol.">
        <title>The involvement of multiple ABC transporters in daunorubicin efflux in Streptomyces coeruleorubidus.</title>
        <authorList>
            <person name="Dong J."/>
            <person name="Ning J."/>
            <person name="Tian Y."/>
            <person name="Li H."/>
            <person name="Chen H."/>
            <person name="Guan W."/>
        </authorList>
    </citation>
    <scope>NUCLEOTIDE SEQUENCE [LARGE SCALE GENOMIC DNA]</scope>
    <source>
        <strain evidence="1 2">CICC 11043</strain>
    </source>
</reference>
<dbReference type="RefSeq" id="WP_317926061.1">
    <property type="nucleotide sequence ID" value="NZ_CP137524.1"/>
</dbReference>
<accession>A0ABZ0KCV8</accession>
<evidence type="ECO:0000313" key="1">
    <source>
        <dbReference type="EMBL" id="WOT35584.1"/>
    </source>
</evidence>
<name>A0ABZ0KCV8_STRC4</name>
<reference evidence="1 2" key="1">
    <citation type="journal article" date="2021" name="J. Microbiol. Biotechnol.">
        <title>An Efficient Markerless Deletion System Suitable for the Industrial Strains of Streptomyces.</title>
        <authorList>
            <person name="Dong J."/>
            <person name="Wei J."/>
            <person name="Li H."/>
            <person name="Zhao S."/>
            <person name="Guan W."/>
        </authorList>
    </citation>
    <scope>NUCLEOTIDE SEQUENCE [LARGE SCALE GENOMIC DNA]</scope>
    <source>
        <strain evidence="1 2">CICC 11043</strain>
    </source>
</reference>
<sequence>MSPELLSLARSFASATIYNVHFEGIGTGRLEDDPATVKEQFVANLKDGTA</sequence>